<proteinExistence type="predicted"/>
<dbReference type="AlphaFoldDB" id="A0A1H9J3L9"/>
<evidence type="ECO:0000313" key="1">
    <source>
        <dbReference type="EMBL" id="SEQ81377.1"/>
    </source>
</evidence>
<organism evidence="1 2">
    <name type="scientific">Pedobacter rhizosphaerae</name>
    <dbReference type="NCBI Taxonomy" id="390241"/>
    <lineage>
        <taxon>Bacteria</taxon>
        <taxon>Pseudomonadati</taxon>
        <taxon>Bacteroidota</taxon>
        <taxon>Sphingobacteriia</taxon>
        <taxon>Sphingobacteriales</taxon>
        <taxon>Sphingobacteriaceae</taxon>
        <taxon>Pedobacter</taxon>
    </lineage>
</organism>
<reference evidence="1 2" key="1">
    <citation type="submission" date="2016-10" db="EMBL/GenBank/DDBJ databases">
        <authorList>
            <person name="de Groot N.N."/>
        </authorList>
    </citation>
    <scope>NUCLEOTIDE SEQUENCE [LARGE SCALE GENOMIC DNA]</scope>
    <source>
        <strain evidence="1 2">DSM 18610</strain>
    </source>
</reference>
<name>A0A1H9J3L9_9SPHI</name>
<sequence>MEDGLFFSVKNLVFSVVKRAALTNLLKSIQNNQSVNISTKYVNLSLLIKFMYFCNPKIFL</sequence>
<accession>A0A1H9J3L9</accession>
<keyword evidence="2" id="KW-1185">Reference proteome</keyword>
<gene>
    <name evidence="1" type="ORF">SAMN04488023_101209</name>
</gene>
<evidence type="ECO:0000313" key="2">
    <source>
        <dbReference type="Proteomes" id="UP000199572"/>
    </source>
</evidence>
<dbReference type="STRING" id="390241.SAMN04488023_101209"/>
<dbReference type="Proteomes" id="UP000199572">
    <property type="component" value="Unassembled WGS sequence"/>
</dbReference>
<protein>
    <submittedName>
        <fullName evidence="1">Uncharacterized protein</fullName>
    </submittedName>
</protein>
<dbReference type="EMBL" id="FOGG01000001">
    <property type="protein sequence ID" value="SEQ81377.1"/>
    <property type="molecule type" value="Genomic_DNA"/>
</dbReference>